<comment type="subcellular location">
    <subcellularLocation>
        <location evidence="1">Cell membrane</location>
        <topology evidence="1">Multi-pass membrane protein</topology>
    </subcellularLocation>
</comment>
<keyword evidence="5 9" id="KW-0812">Transmembrane</keyword>
<evidence type="ECO:0000313" key="11">
    <source>
        <dbReference type="Proteomes" id="UP000597444"/>
    </source>
</evidence>
<feature type="transmembrane region" description="Helical" evidence="9">
    <location>
        <begin position="28"/>
        <end position="48"/>
    </location>
</feature>
<organism evidence="10 11">
    <name type="scientific">Reticulibacter mediterranei</name>
    <dbReference type="NCBI Taxonomy" id="2778369"/>
    <lineage>
        <taxon>Bacteria</taxon>
        <taxon>Bacillati</taxon>
        <taxon>Chloroflexota</taxon>
        <taxon>Ktedonobacteria</taxon>
        <taxon>Ktedonobacterales</taxon>
        <taxon>Reticulibacteraceae</taxon>
        <taxon>Reticulibacter</taxon>
    </lineage>
</organism>
<dbReference type="PANTHER" id="PTHR21716">
    <property type="entry name" value="TRANSMEMBRANE PROTEIN"/>
    <property type="match status" value="1"/>
</dbReference>
<evidence type="ECO:0000256" key="2">
    <source>
        <dbReference type="ARBA" id="ARBA00009773"/>
    </source>
</evidence>
<proteinExistence type="inferred from homology"/>
<accession>A0A8J3N692</accession>
<feature type="transmembrane region" description="Helical" evidence="9">
    <location>
        <begin position="258"/>
        <end position="280"/>
    </location>
</feature>
<dbReference type="Pfam" id="PF01594">
    <property type="entry name" value="AI-2E_transport"/>
    <property type="match status" value="1"/>
</dbReference>
<dbReference type="Proteomes" id="UP000597444">
    <property type="component" value="Unassembled WGS sequence"/>
</dbReference>
<name>A0A8J3N692_9CHLR</name>
<feature type="transmembrane region" description="Helical" evidence="9">
    <location>
        <begin position="231"/>
        <end position="252"/>
    </location>
</feature>
<keyword evidence="11" id="KW-1185">Reference proteome</keyword>
<evidence type="ECO:0000256" key="4">
    <source>
        <dbReference type="ARBA" id="ARBA00022475"/>
    </source>
</evidence>
<feature type="transmembrane region" description="Helical" evidence="9">
    <location>
        <begin position="54"/>
        <end position="72"/>
    </location>
</feature>
<protein>
    <submittedName>
        <fullName evidence="10">AI-2E family transporter</fullName>
    </submittedName>
</protein>
<dbReference type="InterPro" id="IPR002549">
    <property type="entry name" value="AI-2E-like"/>
</dbReference>
<feature type="transmembrane region" description="Helical" evidence="9">
    <location>
        <begin position="84"/>
        <end position="108"/>
    </location>
</feature>
<dbReference type="GO" id="GO:0005886">
    <property type="term" value="C:plasma membrane"/>
    <property type="evidence" value="ECO:0007669"/>
    <property type="project" value="UniProtKB-SubCell"/>
</dbReference>
<evidence type="ECO:0000256" key="5">
    <source>
        <dbReference type="ARBA" id="ARBA00022692"/>
    </source>
</evidence>
<feature type="transmembrane region" description="Helical" evidence="9">
    <location>
        <begin position="176"/>
        <end position="202"/>
    </location>
</feature>
<evidence type="ECO:0000256" key="3">
    <source>
        <dbReference type="ARBA" id="ARBA00022448"/>
    </source>
</evidence>
<dbReference type="PANTHER" id="PTHR21716:SF53">
    <property type="entry name" value="PERMEASE PERM-RELATED"/>
    <property type="match status" value="1"/>
</dbReference>
<dbReference type="AlphaFoldDB" id="A0A8J3N692"/>
<keyword evidence="6 9" id="KW-1133">Transmembrane helix</keyword>
<comment type="caution">
    <text evidence="10">The sequence shown here is derived from an EMBL/GenBank/DDBJ whole genome shotgun (WGS) entry which is preliminary data.</text>
</comment>
<reference evidence="10" key="1">
    <citation type="submission" date="2020-10" db="EMBL/GenBank/DDBJ databases">
        <title>Taxonomic study of unclassified bacteria belonging to the class Ktedonobacteria.</title>
        <authorList>
            <person name="Yabe S."/>
            <person name="Wang C.M."/>
            <person name="Zheng Y."/>
            <person name="Sakai Y."/>
            <person name="Cavaletti L."/>
            <person name="Monciardini P."/>
            <person name="Donadio S."/>
        </authorList>
    </citation>
    <scope>NUCLEOTIDE SEQUENCE</scope>
    <source>
        <strain evidence="10">ID150040</strain>
    </source>
</reference>
<keyword evidence="7 9" id="KW-0472">Membrane</keyword>
<gene>
    <name evidence="10" type="ORF">KSF_101650</name>
</gene>
<evidence type="ECO:0000313" key="10">
    <source>
        <dbReference type="EMBL" id="GHP00118.1"/>
    </source>
</evidence>
<comment type="similarity">
    <text evidence="2">Belongs to the autoinducer-2 exporter (AI-2E) (TC 2.A.86) family.</text>
</comment>
<evidence type="ECO:0000256" key="1">
    <source>
        <dbReference type="ARBA" id="ARBA00004651"/>
    </source>
</evidence>
<dbReference type="EMBL" id="BNJK01000002">
    <property type="protein sequence ID" value="GHP00118.1"/>
    <property type="molecule type" value="Genomic_DNA"/>
</dbReference>
<sequence>MSSHTTDTPREKGSTDAISSGRHQLRKLVIALTVLVCIAIGSMILYAISLIRDAVTLIILAALLSYLIYPLVRFLQRRLRRSLAIAIAYLLVVSVLMVGIFLVTSSLIRQSSSLAHFIQFLSSPAGERQTQSLTGVLGTLGLTKDQTVQFTNHLLSQAQGALSGVIPFLSGLLNNIVNLIVVVTLSVYFVFDGPGIISWLNLKTPITHRGTMTFLLHALDQSIGGYFRGSFFLALIGALSTGVGLTLLHIPYAALLGALFFLLYFVPVIGGYIIGALCMLAALPEGWVATLIVAVSMMLLQGIVMGQILAPRIFSRAVGVHPIMAIFALIAGAELFGLLGGFLAVPVVGVLQQIIVALWHWWKHQHPELFPSEEVPLPQATLSPEQQSAPTDGTATDPNP</sequence>
<feature type="transmembrane region" description="Helical" evidence="9">
    <location>
        <begin position="287"/>
        <end position="307"/>
    </location>
</feature>
<evidence type="ECO:0000256" key="8">
    <source>
        <dbReference type="SAM" id="MobiDB-lite"/>
    </source>
</evidence>
<evidence type="ECO:0000256" key="9">
    <source>
        <dbReference type="SAM" id="Phobius"/>
    </source>
</evidence>
<evidence type="ECO:0000256" key="6">
    <source>
        <dbReference type="ARBA" id="ARBA00022989"/>
    </source>
</evidence>
<dbReference type="RefSeq" id="WP_220210702.1">
    <property type="nucleotide sequence ID" value="NZ_BNJK01000002.1"/>
</dbReference>
<evidence type="ECO:0000256" key="7">
    <source>
        <dbReference type="ARBA" id="ARBA00023136"/>
    </source>
</evidence>
<keyword evidence="4" id="KW-1003">Cell membrane</keyword>
<feature type="region of interest" description="Disordered" evidence="8">
    <location>
        <begin position="380"/>
        <end position="400"/>
    </location>
</feature>
<keyword evidence="3" id="KW-0813">Transport</keyword>